<protein>
    <submittedName>
        <fullName evidence="2">ABC transporter substrate-binding protein</fullName>
    </submittedName>
</protein>
<dbReference type="SUPFAM" id="SSF53807">
    <property type="entry name" value="Helical backbone' metal receptor"/>
    <property type="match status" value="1"/>
</dbReference>
<accession>A0ABV0BKP3</accession>
<name>A0ABV0BKP3_9HYPH</name>
<comment type="caution">
    <text evidence="2">The sequence shown here is derived from an EMBL/GenBank/DDBJ whole genome shotgun (WGS) entry which is preliminary data.</text>
</comment>
<feature type="domain" description="Fe/B12 periplasmic-binding" evidence="1">
    <location>
        <begin position="82"/>
        <end position="335"/>
    </location>
</feature>
<dbReference type="Pfam" id="PF01497">
    <property type="entry name" value="Peripla_BP_2"/>
    <property type="match status" value="1"/>
</dbReference>
<dbReference type="PANTHER" id="PTHR30535:SF34">
    <property type="entry name" value="MOLYBDATE-BINDING PROTEIN MOLA"/>
    <property type="match status" value="1"/>
</dbReference>
<keyword evidence="3" id="KW-1185">Reference proteome</keyword>
<evidence type="ECO:0000259" key="1">
    <source>
        <dbReference type="PROSITE" id="PS50983"/>
    </source>
</evidence>
<dbReference type="RefSeq" id="WP_346337305.1">
    <property type="nucleotide sequence ID" value="NZ_JBBYXI010000003.1"/>
</dbReference>
<dbReference type="PANTHER" id="PTHR30535">
    <property type="entry name" value="VITAMIN B12-BINDING PROTEIN"/>
    <property type="match status" value="1"/>
</dbReference>
<sequence>MKSGDLPVTSSFKQPGGLVDRVLPGDDIDVTTRAENEINDPPIETSTDQHRPNQPMLRFLAALTVTFSCLITANTGHAEPKRIVSLNPCLDTVLIYVADREQIAALSHYGRDPESSTISEIAKDLPYVSDSAEEILSLKPDLILSAGHSSPATRKALEQMGLPSQMFTVPNTLQDNYEQIRRIASLVGHPDRGEALISTIDTAINQMRPASAATRYKTLILQSSGLVAGSGTLIDEMMTIAGLDNAASQYGISQWGTVSLEQLIADPPQLLLMDMENNTKPTWADRILHHPALTNPKVSMKRAPIPQPFLYCGGPVIIKTAEALKKARDIMEKTP</sequence>
<dbReference type="Proteomes" id="UP001418637">
    <property type="component" value="Unassembled WGS sequence"/>
</dbReference>
<proteinExistence type="predicted"/>
<reference evidence="2 3" key="1">
    <citation type="submission" date="2024-04" db="EMBL/GenBank/DDBJ databases">
        <title>A novel species isolated from cricket.</title>
        <authorList>
            <person name="Wang H.-C."/>
        </authorList>
    </citation>
    <scope>NUCLEOTIDE SEQUENCE [LARGE SCALE GENOMIC DNA]</scope>
    <source>
        <strain evidence="2 3">WL0021</strain>
    </source>
</reference>
<evidence type="ECO:0000313" key="3">
    <source>
        <dbReference type="Proteomes" id="UP001418637"/>
    </source>
</evidence>
<dbReference type="InterPro" id="IPR050902">
    <property type="entry name" value="ABC_Transporter_SBP"/>
</dbReference>
<organism evidence="2 3">
    <name type="scientific">Hohaiivirga grylli</name>
    <dbReference type="NCBI Taxonomy" id="3133970"/>
    <lineage>
        <taxon>Bacteria</taxon>
        <taxon>Pseudomonadati</taxon>
        <taxon>Pseudomonadota</taxon>
        <taxon>Alphaproteobacteria</taxon>
        <taxon>Hyphomicrobiales</taxon>
        <taxon>Methylobacteriaceae</taxon>
        <taxon>Hohaiivirga</taxon>
    </lineage>
</organism>
<gene>
    <name evidence="2" type="ORF">WJT86_09390</name>
</gene>
<dbReference type="PROSITE" id="PS50983">
    <property type="entry name" value="FE_B12_PBP"/>
    <property type="match status" value="1"/>
</dbReference>
<evidence type="ECO:0000313" key="2">
    <source>
        <dbReference type="EMBL" id="MEN3931270.1"/>
    </source>
</evidence>
<dbReference type="InterPro" id="IPR002491">
    <property type="entry name" value="ABC_transptr_periplasmic_BD"/>
</dbReference>
<dbReference type="EMBL" id="JBBYXI010000003">
    <property type="protein sequence ID" value="MEN3931270.1"/>
    <property type="molecule type" value="Genomic_DNA"/>
</dbReference>
<dbReference type="Gene3D" id="3.40.50.1980">
    <property type="entry name" value="Nitrogenase molybdenum iron protein domain"/>
    <property type="match status" value="2"/>
</dbReference>